<gene>
    <name evidence="1" type="ORF">C4544_04215</name>
</gene>
<protein>
    <recommendedName>
        <fullName evidence="3">SprT-like domain-containing protein</fullName>
    </recommendedName>
</protein>
<comment type="caution">
    <text evidence="1">The sequence shown here is derived from an EMBL/GenBank/DDBJ whole genome shotgun (WGS) entry which is preliminary data.</text>
</comment>
<dbReference type="EMBL" id="QZJW01000036">
    <property type="protein sequence ID" value="RJO60944.1"/>
    <property type="molecule type" value="Genomic_DNA"/>
</dbReference>
<reference evidence="1 2" key="1">
    <citation type="journal article" date="2017" name="ISME J.">
        <title>Energy and carbon metabolisms in a deep terrestrial subsurface fluid microbial community.</title>
        <authorList>
            <person name="Momper L."/>
            <person name="Jungbluth S.P."/>
            <person name="Lee M.D."/>
            <person name="Amend J.P."/>
        </authorList>
    </citation>
    <scope>NUCLEOTIDE SEQUENCE [LARGE SCALE GENOMIC DNA]</scope>
    <source>
        <strain evidence="1">SURF_29</strain>
    </source>
</reference>
<name>A0A419DCV5_9BACT</name>
<proteinExistence type="predicted"/>
<evidence type="ECO:0000313" key="1">
    <source>
        <dbReference type="EMBL" id="RJO60944.1"/>
    </source>
</evidence>
<dbReference type="AlphaFoldDB" id="A0A419DCV5"/>
<organism evidence="1 2">
    <name type="scientific">candidate division WS5 bacterium</name>
    <dbReference type="NCBI Taxonomy" id="2093353"/>
    <lineage>
        <taxon>Bacteria</taxon>
        <taxon>candidate division WS5</taxon>
    </lineage>
</organism>
<evidence type="ECO:0008006" key="3">
    <source>
        <dbReference type="Google" id="ProtNLM"/>
    </source>
</evidence>
<dbReference type="Proteomes" id="UP000285655">
    <property type="component" value="Unassembled WGS sequence"/>
</dbReference>
<accession>A0A419DCV5</accession>
<sequence length="159" mass="19209">MRDDKWLFQKLDEIWDRHFSDVPQNNDVLIKFGRRAKQRLGSIKQETKNRKDLLNKNRKTIITINGIFKDEEIPEYVVIATIAHEMCHYTHGFSSPLEQKFPNPHQGGIVTKEMKARGFDKELKLQKKWLKDVWPEYIKEKMPARQVRRRRRRVIVKWI</sequence>
<evidence type="ECO:0000313" key="2">
    <source>
        <dbReference type="Proteomes" id="UP000285655"/>
    </source>
</evidence>